<evidence type="ECO:0000256" key="7">
    <source>
        <dbReference type="ARBA" id="ARBA00022692"/>
    </source>
</evidence>
<reference evidence="16" key="1">
    <citation type="journal article" date="2023" name="PhytoFront">
        <title>Draft Genome Resources of Seven Strains of Tilletia horrida, Causal Agent of Kernel Smut of Rice.</title>
        <authorList>
            <person name="Khanal S."/>
            <person name="Antony Babu S."/>
            <person name="Zhou X.G."/>
        </authorList>
    </citation>
    <scope>NUCLEOTIDE SEQUENCE</scope>
    <source>
        <strain evidence="16">TX6</strain>
    </source>
</reference>
<evidence type="ECO:0000256" key="2">
    <source>
        <dbReference type="ARBA" id="ARBA00004922"/>
    </source>
</evidence>
<dbReference type="GO" id="GO:0052925">
    <property type="term" value="F:dol-P-Man:Man(5)GlcNAc(2)-PP-Dol alpha-1,3-mannosyltransferase activity"/>
    <property type="evidence" value="ECO:0007669"/>
    <property type="project" value="UniProtKB-EC"/>
</dbReference>
<keyword evidence="5 14" id="KW-0328">Glycosyltransferase</keyword>
<feature type="transmembrane region" description="Helical" evidence="14">
    <location>
        <begin position="208"/>
        <end position="227"/>
    </location>
</feature>
<evidence type="ECO:0000256" key="8">
    <source>
        <dbReference type="ARBA" id="ARBA00022824"/>
    </source>
</evidence>
<evidence type="ECO:0000313" key="17">
    <source>
        <dbReference type="Proteomes" id="UP001176517"/>
    </source>
</evidence>
<keyword evidence="6 14" id="KW-0808">Transferase</keyword>
<name>A0AAN6GNX2_9BASI</name>
<evidence type="ECO:0000256" key="12">
    <source>
        <dbReference type="ARBA" id="ARBA00049506"/>
    </source>
</evidence>
<dbReference type="InterPro" id="IPR007873">
    <property type="entry name" value="Glycosyltransferase_ALG3"/>
</dbReference>
<evidence type="ECO:0000256" key="13">
    <source>
        <dbReference type="ARBA" id="ARBA00093457"/>
    </source>
</evidence>
<dbReference type="GO" id="GO:0005789">
    <property type="term" value="C:endoplasmic reticulum membrane"/>
    <property type="evidence" value="ECO:0007669"/>
    <property type="project" value="UniProtKB-SubCell"/>
</dbReference>
<comment type="similarity">
    <text evidence="13">Belongs to the glycosyltransferase ALG3 family.</text>
</comment>
<feature type="transmembrane region" description="Helical" evidence="14">
    <location>
        <begin position="172"/>
        <end position="199"/>
    </location>
</feature>
<evidence type="ECO:0000256" key="3">
    <source>
        <dbReference type="ARBA" id="ARBA00011964"/>
    </source>
</evidence>
<keyword evidence="10 14" id="KW-0472">Membrane</keyword>
<evidence type="ECO:0000256" key="15">
    <source>
        <dbReference type="SAM" id="MobiDB-lite"/>
    </source>
</evidence>
<comment type="caution">
    <text evidence="16">The sequence shown here is derived from an EMBL/GenBank/DDBJ whole genome shotgun (WGS) entry which is preliminary data.</text>
</comment>
<organism evidence="16 17">
    <name type="scientific">Tilletia horrida</name>
    <dbReference type="NCBI Taxonomy" id="155126"/>
    <lineage>
        <taxon>Eukaryota</taxon>
        <taxon>Fungi</taxon>
        <taxon>Dikarya</taxon>
        <taxon>Basidiomycota</taxon>
        <taxon>Ustilaginomycotina</taxon>
        <taxon>Exobasidiomycetes</taxon>
        <taxon>Tilletiales</taxon>
        <taxon>Tilletiaceae</taxon>
        <taxon>Tilletia</taxon>
    </lineage>
</organism>
<evidence type="ECO:0000256" key="11">
    <source>
        <dbReference type="ARBA" id="ARBA00044743"/>
    </source>
</evidence>
<evidence type="ECO:0000313" key="16">
    <source>
        <dbReference type="EMBL" id="KAK0550760.1"/>
    </source>
</evidence>
<comment type="subcellular location">
    <subcellularLocation>
        <location evidence="1 14">Endoplasmic reticulum membrane</location>
        <topology evidence="1 14">Multi-pass membrane protein</topology>
    </subcellularLocation>
</comment>
<feature type="region of interest" description="Disordered" evidence="15">
    <location>
        <begin position="404"/>
        <end position="451"/>
    </location>
</feature>
<dbReference type="EC" id="2.4.1.258" evidence="3 14"/>
<sequence length="451" mass="49079">MVTAATALKDSALRTLHSQHLFLPTAALVLLGEVALTSLIVLKVPYTEIDYSTYLQQAALFAQKGVRDYFQITGDSGPCVYPAGHLYLYSLFSLFTSSIFQAQVVFGVIYVVNLGIVIALYYHAKAPTALLPFLALSKRLHSIYALRLFNDPLAISFLYISLLLLIRQRWTAAVITFSAALSIKMNILLFLPALAVVLFRALGFNRSLLLAVAFFAFQVLVSLPFTLPSPTTRSHYLQQAFDLSRVFLYKWTVNWRFVPESVFLSKDFARSLLLIHIGLLASFALYLWTGLSKLGPSWVTSRWNGPLQSVAPISAVTKAQSPSQRRQLESKFAPSADSCITSSIPGTLTRFPSYYGEHNFQSLSTLLLVSHVILLGGLAAAHAGDALQDEAQFQANAGIQPTALSSRASTSLGSSKKNEPASSSSIGLPQGGSSRSKKAAKENGGSSKTQI</sequence>
<feature type="transmembrane region" description="Helical" evidence="14">
    <location>
        <begin position="21"/>
        <end position="42"/>
    </location>
</feature>
<comment type="function">
    <text evidence="11 14">Dol-P-Man:Man(5)GlcNAc(2)-PP-Dol alpha-1,3-mannosyltransferase that operates in the biosynthetic pathway of dolichol-linked oligosaccharides, the glycan precursors employed in protein asparagine (N)-glycosylation. The assembly of dolichol-linked oligosaccharides begins on the cytosolic side of the endoplasmic reticulum membrane and finishes in its lumen. The sequential addition of sugars to dolichol pyrophosphate produces dolichol-linked oligosaccharides containing fourteen sugars, including two GlcNAcs, nine mannoses and three glucoses. Once assembled, the oligosaccharide is transferred from the lipid to nascent proteins by oligosaccharyltransferases. In the lumen of the endoplasmic reticulum, adds the first dolichyl beta-D-mannosyl phosphate derived mannose in an alpha-1,3 linkage to Man(5)GlcNAc(2)-PP-dolichol to produce Man(6)GlcNAc(2)-PP-dolichol.</text>
</comment>
<comment type="pathway">
    <text evidence="2 14">Protein modification; protein glycosylation.</text>
</comment>
<protein>
    <recommendedName>
        <fullName evidence="4 14">Dol-P-Man:Man(5)GlcNAc(2)-PP-Dol alpha-1,3-mannosyltransferase</fullName>
        <ecNumber evidence="3 14">2.4.1.258</ecNumber>
    </recommendedName>
    <alternativeName>
        <fullName evidence="14">Dol-P-Man-dependent alpha(1-3)-mannosyltransferase</fullName>
    </alternativeName>
</protein>
<dbReference type="Pfam" id="PF05208">
    <property type="entry name" value="ALG3"/>
    <property type="match status" value="1"/>
</dbReference>
<evidence type="ECO:0000256" key="10">
    <source>
        <dbReference type="ARBA" id="ARBA00023136"/>
    </source>
</evidence>
<feature type="transmembrane region" description="Helical" evidence="14">
    <location>
        <begin position="99"/>
        <end position="122"/>
    </location>
</feature>
<evidence type="ECO:0000256" key="6">
    <source>
        <dbReference type="ARBA" id="ARBA00022679"/>
    </source>
</evidence>
<evidence type="ECO:0000256" key="5">
    <source>
        <dbReference type="ARBA" id="ARBA00022676"/>
    </source>
</evidence>
<keyword evidence="17" id="KW-1185">Reference proteome</keyword>
<proteinExistence type="inferred from homology"/>
<evidence type="ECO:0000256" key="14">
    <source>
        <dbReference type="RuleBase" id="RU364047"/>
    </source>
</evidence>
<dbReference type="Proteomes" id="UP001176517">
    <property type="component" value="Unassembled WGS sequence"/>
</dbReference>
<dbReference type="PANTHER" id="PTHR12646">
    <property type="entry name" value="NOT56 - RELATED"/>
    <property type="match status" value="1"/>
</dbReference>
<keyword evidence="8 14" id="KW-0256">Endoplasmic reticulum</keyword>
<keyword evidence="9 14" id="KW-1133">Transmembrane helix</keyword>
<feature type="transmembrane region" description="Helical" evidence="14">
    <location>
        <begin position="268"/>
        <end position="288"/>
    </location>
</feature>
<keyword evidence="7 14" id="KW-0812">Transmembrane</keyword>
<comment type="catalytic activity">
    <reaction evidence="12 14">
        <text>an alpha-D-Man-(1-&gt;2)-alpha-D-Man-(1-&gt;2)-alpha-D-Man-(1-&gt;3)-[alpha-D-Man-(1-&gt;6)]-beta-D-Man-(1-&gt;4)-beta-D-GlcNAc-(1-&gt;4)-alpha-D-GlcNAc-diphospho-di-trans,poly-cis-dolichol + a di-trans,poly-cis-dolichyl beta-D-mannosyl phosphate = an alpha-D-Man-(1-&gt;2)-alpha-D-Man-(1-&gt;2)-alpha-D-Man-(1-&gt;3)-[alpha-D-Man-(1-&gt;3)-alpha-D-Man-(1-&gt;6)]-beta-D-Man-(1-&gt;4)-beta-D-GlcNAc-(1-&gt;4)-alpha-D-GlcNAc-diphospho-di-trans,poly-cis-dolichol + a di-trans,poly-cis-dolichyl phosphate + H(+)</text>
        <dbReference type="Rhea" id="RHEA:29527"/>
        <dbReference type="Rhea" id="RHEA-COMP:19498"/>
        <dbReference type="Rhea" id="RHEA-COMP:19501"/>
        <dbReference type="Rhea" id="RHEA-COMP:19516"/>
        <dbReference type="Rhea" id="RHEA-COMP:19517"/>
        <dbReference type="ChEBI" id="CHEBI:15378"/>
        <dbReference type="ChEBI" id="CHEBI:57683"/>
        <dbReference type="ChEBI" id="CHEBI:58211"/>
        <dbReference type="ChEBI" id="CHEBI:132515"/>
        <dbReference type="ChEBI" id="CHEBI:132516"/>
        <dbReference type="EC" id="2.4.1.258"/>
    </reaction>
    <physiologicalReaction direction="left-to-right" evidence="12 14">
        <dbReference type="Rhea" id="RHEA:29528"/>
    </physiologicalReaction>
</comment>
<accession>A0AAN6GNX2</accession>
<feature type="compositionally biased region" description="Low complexity" evidence="15">
    <location>
        <begin position="404"/>
        <end position="425"/>
    </location>
</feature>
<evidence type="ECO:0000256" key="1">
    <source>
        <dbReference type="ARBA" id="ARBA00004477"/>
    </source>
</evidence>
<evidence type="ECO:0000256" key="4">
    <source>
        <dbReference type="ARBA" id="ARBA00015561"/>
    </source>
</evidence>
<evidence type="ECO:0000256" key="9">
    <source>
        <dbReference type="ARBA" id="ARBA00022989"/>
    </source>
</evidence>
<dbReference type="AlphaFoldDB" id="A0AAN6GNX2"/>
<dbReference type="PANTHER" id="PTHR12646:SF0">
    <property type="entry name" value="DOL-P-MAN:MAN(5)GLCNAC(2)-PP-DOL ALPHA-1,3-MANNOSYLTRANSFERASE"/>
    <property type="match status" value="1"/>
</dbReference>
<dbReference type="EMBL" id="JAPDMZ010000087">
    <property type="protein sequence ID" value="KAK0550760.1"/>
    <property type="molecule type" value="Genomic_DNA"/>
</dbReference>
<gene>
    <name evidence="16" type="primary">ALG3_1</name>
    <name evidence="16" type="ORF">OC846_003527</name>
</gene>
<feature type="transmembrane region" description="Helical" evidence="14">
    <location>
        <begin position="143"/>
        <end position="166"/>
    </location>
</feature>